<evidence type="ECO:0000256" key="1">
    <source>
        <dbReference type="SAM" id="Phobius"/>
    </source>
</evidence>
<accession>A0AAQ3N8C6</accession>
<feature type="transmembrane region" description="Helical" evidence="1">
    <location>
        <begin position="12"/>
        <end position="34"/>
    </location>
</feature>
<keyword evidence="1" id="KW-0472">Membrane</keyword>
<gene>
    <name evidence="2" type="ORF">V8G54_025076</name>
</gene>
<keyword evidence="1" id="KW-1133">Transmembrane helix</keyword>
<proteinExistence type="predicted"/>
<dbReference type="AlphaFoldDB" id="A0AAQ3N8C6"/>
<protein>
    <submittedName>
        <fullName evidence="2">Uncharacterized protein</fullName>
    </submittedName>
</protein>
<keyword evidence="1" id="KW-0812">Transmembrane</keyword>
<dbReference type="Proteomes" id="UP001374535">
    <property type="component" value="Chromosome 7"/>
</dbReference>
<name>A0AAQ3N8C6_VIGMU</name>
<evidence type="ECO:0000313" key="3">
    <source>
        <dbReference type="Proteomes" id="UP001374535"/>
    </source>
</evidence>
<keyword evidence="3" id="KW-1185">Reference proteome</keyword>
<evidence type="ECO:0000313" key="2">
    <source>
        <dbReference type="EMBL" id="WVZ04270.1"/>
    </source>
</evidence>
<organism evidence="2 3">
    <name type="scientific">Vigna mungo</name>
    <name type="common">Black gram</name>
    <name type="synonym">Phaseolus mungo</name>
    <dbReference type="NCBI Taxonomy" id="3915"/>
    <lineage>
        <taxon>Eukaryota</taxon>
        <taxon>Viridiplantae</taxon>
        <taxon>Streptophyta</taxon>
        <taxon>Embryophyta</taxon>
        <taxon>Tracheophyta</taxon>
        <taxon>Spermatophyta</taxon>
        <taxon>Magnoliopsida</taxon>
        <taxon>eudicotyledons</taxon>
        <taxon>Gunneridae</taxon>
        <taxon>Pentapetalae</taxon>
        <taxon>rosids</taxon>
        <taxon>fabids</taxon>
        <taxon>Fabales</taxon>
        <taxon>Fabaceae</taxon>
        <taxon>Papilionoideae</taxon>
        <taxon>50 kb inversion clade</taxon>
        <taxon>NPAAA clade</taxon>
        <taxon>indigoferoid/millettioid clade</taxon>
        <taxon>Phaseoleae</taxon>
        <taxon>Vigna</taxon>
    </lineage>
</organism>
<reference evidence="2 3" key="1">
    <citation type="journal article" date="2023" name="Life. Sci Alliance">
        <title>Evolutionary insights into 3D genome organization and epigenetic landscape of Vigna mungo.</title>
        <authorList>
            <person name="Junaid A."/>
            <person name="Singh B."/>
            <person name="Bhatia S."/>
        </authorList>
    </citation>
    <scope>NUCLEOTIDE SEQUENCE [LARGE SCALE GENOMIC DNA]</scope>
    <source>
        <strain evidence="2">Urdbean</strain>
    </source>
</reference>
<dbReference type="EMBL" id="CP144694">
    <property type="protein sequence ID" value="WVZ04270.1"/>
    <property type="molecule type" value="Genomic_DNA"/>
</dbReference>
<sequence>MYTNLHFSMILLPYAIDSLLCCSGTIMAFHLIMIRLMPYGFDFSHSLLTSNTSTRIFQYSPPLTSEIWPSRSPSYPTYTINQVHAKLLSTPRVSELNLLPFHTLCLARCLRSSSKLNIIFHLQTSTNQIADS</sequence>